<accession>A0A4Q9H5H5</accession>
<comment type="caution">
    <text evidence="3">The sequence shown here is derived from an EMBL/GenBank/DDBJ whole genome shotgun (WGS) entry which is preliminary data.</text>
</comment>
<evidence type="ECO:0000313" key="3">
    <source>
        <dbReference type="EMBL" id="TBO33910.1"/>
    </source>
</evidence>
<sequence length="247" mass="26763">MKLALMSDLHGNRQATEAVWQFLLEQGFDQLALLGDYVDYGADPGWVCEFVQARMAEGAVALMGNHDEAMVSSGAQGMADHVLPSLQWTRTQLSPAQRQWLASLPLTAQVGPCHLAHANTHRPGDWGYILGRMDAAASLHASPAPYVFCGHMHEPQLFHLTPTGKTGDFTPVDGVPIPLSPARRWLAIPGSVGQPRDGNPAACCALFDTDSGTLTFHRVPYDHAEASRRIQAAGLPAFLSERLLHGR</sequence>
<dbReference type="Proteomes" id="UP000292120">
    <property type="component" value="Unassembled WGS sequence"/>
</dbReference>
<dbReference type="SUPFAM" id="SSF56300">
    <property type="entry name" value="Metallo-dependent phosphatases"/>
    <property type="match status" value="1"/>
</dbReference>
<evidence type="ECO:0000259" key="2">
    <source>
        <dbReference type="Pfam" id="PF12850"/>
    </source>
</evidence>
<dbReference type="GO" id="GO:0005737">
    <property type="term" value="C:cytoplasm"/>
    <property type="evidence" value="ECO:0007669"/>
    <property type="project" value="TreeGrafter"/>
</dbReference>
<organism evidence="3 4">
    <name type="scientific">Aquabacterium lacunae</name>
    <dbReference type="NCBI Taxonomy" id="2528630"/>
    <lineage>
        <taxon>Bacteria</taxon>
        <taxon>Pseudomonadati</taxon>
        <taxon>Pseudomonadota</taxon>
        <taxon>Betaproteobacteria</taxon>
        <taxon>Burkholderiales</taxon>
        <taxon>Aquabacterium</taxon>
    </lineage>
</organism>
<dbReference type="InterPro" id="IPR011152">
    <property type="entry name" value="Pesterase_MJ0912"/>
</dbReference>
<evidence type="ECO:0000256" key="1">
    <source>
        <dbReference type="ARBA" id="ARBA00008950"/>
    </source>
</evidence>
<dbReference type="GO" id="GO:0016791">
    <property type="term" value="F:phosphatase activity"/>
    <property type="evidence" value="ECO:0007669"/>
    <property type="project" value="TreeGrafter"/>
</dbReference>
<dbReference type="PIRSF" id="PIRSF000883">
    <property type="entry name" value="Pesterase_MJ0912"/>
    <property type="match status" value="1"/>
</dbReference>
<protein>
    <submittedName>
        <fullName evidence="3">Metallophosphoesterase</fullName>
    </submittedName>
</protein>
<dbReference type="PANTHER" id="PTHR42850:SF2">
    <property type="entry name" value="BLL5683 PROTEIN"/>
    <property type="match status" value="1"/>
</dbReference>
<evidence type="ECO:0000313" key="4">
    <source>
        <dbReference type="Proteomes" id="UP000292120"/>
    </source>
</evidence>
<dbReference type="Pfam" id="PF12850">
    <property type="entry name" value="Metallophos_2"/>
    <property type="match status" value="1"/>
</dbReference>
<proteinExistence type="inferred from homology"/>
<keyword evidence="4" id="KW-1185">Reference proteome</keyword>
<dbReference type="Gene3D" id="3.60.21.10">
    <property type="match status" value="1"/>
</dbReference>
<feature type="domain" description="Calcineurin-like phosphoesterase" evidence="2">
    <location>
        <begin position="1"/>
        <end position="211"/>
    </location>
</feature>
<dbReference type="AlphaFoldDB" id="A0A4Q9H5H5"/>
<dbReference type="InterPro" id="IPR029052">
    <property type="entry name" value="Metallo-depent_PP-like"/>
</dbReference>
<dbReference type="RefSeq" id="WP_130965860.1">
    <property type="nucleotide sequence ID" value="NZ_SIXI01000001.1"/>
</dbReference>
<dbReference type="PANTHER" id="PTHR42850">
    <property type="entry name" value="METALLOPHOSPHOESTERASE"/>
    <property type="match status" value="1"/>
</dbReference>
<dbReference type="EMBL" id="SIXI01000001">
    <property type="protein sequence ID" value="TBO33910.1"/>
    <property type="molecule type" value="Genomic_DNA"/>
</dbReference>
<name>A0A4Q9H5H5_9BURK</name>
<dbReference type="InterPro" id="IPR024654">
    <property type="entry name" value="Calcineurin-like_PHP_lpxH"/>
</dbReference>
<reference evidence="3 4" key="1">
    <citation type="submission" date="2019-02" db="EMBL/GenBank/DDBJ databases">
        <title>Aquabacterium sp. strain KMB7.</title>
        <authorList>
            <person name="Chen W.-M."/>
        </authorList>
    </citation>
    <scope>NUCLEOTIDE SEQUENCE [LARGE SCALE GENOMIC DNA]</scope>
    <source>
        <strain evidence="3 4">KMB7</strain>
    </source>
</reference>
<dbReference type="OrthoDB" id="9813918at2"/>
<comment type="similarity">
    <text evidence="1">Belongs to the metallophosphoesterase superfamily. YfcE family.</text>
</comment>
<dbReference type="InterPro" id="IPR050126">
    <property type="entry name" value="Ap4A_hydrolase"/>
</dbReference>
<gene>
    <name evidence="3" type="ORF">EYS42_00160</name>
</gene>